<reference evidence="3 4" key="1">
    <citation type="submission" date="2020-10" db="EMBL/GenBank/DDBJ databases">
        <title>Sequencing the genomes of 1000 actinobacteria strains.</title>
        <authorList>
            <person name="Klenk H.-P."/>
        </authorList>
    </citation>
    <scope>NUCLEOTIDE SEQUENCE [LARGE SCALE GENOMIC DNA]</scope>
    <source>
        <strain evidence="3 4">DSM 43173</strain>
    </source>
</reference>
<dbReference type="InterPro" id="IPR051172">
    <property type="entry name" value="Chlamydia_OmcB"/>
</dbReference>
<dbReference type="PANTHER" id="PTHR34819:SF3">
    <property type="entry name" value="CELL SURFACE PROTEIN"/>
    <property type="match status" value="1"/>
</dbReference>
<dbReference type="InterPro" id="IPR024079">
    <property type="entry name" value="MetalloPept_cat_dom_sf"/>
</dbReference>
<dbReference type="InterPro" id="IPR013783">
    <property type="entry name" value="Ig-like_fold"/>
</dbReference>
<feature type="signal peptide" evidence="1">
    <location>
        <begin position="1"/>
        <end position="25"/>
    </location>
</feature>
<evidence type="ECO:0000313" key="4">
    <source>
        <dbReference type="Proteomes" id="UP000633509"/>
    </source>
</evidence>
<dbReference type="Gene3D" id="3.40.390.10">
    <property type="entry name" value="Collagenase (Catalytic Domain)"/>
    <property type="match status" value="1"/>
</dbReference>
<evidence type="ECO:0000313" key="3">
    <source>
        <dbReference type="EMBL" id="MBE1584439.1"/>
    </source>
</evidence>
<dbReference type="EMBL" id="JADBEK010000001">
    <property type="protein sequence ID" value="MBE1584439.1"/>
    <property type="molecule type" value="Genomic_DNA"/>
</dbReference>
<feature type="chain" id="PRO_5045479710" evidence="1">
    <location>
        <begin position="26"/>
        <end position="1011"/>
    </location>
</feature>
<keyword evidence="4" id="KW-1185">Reference proteome</keyword>
<organism evidence="3 4">
    <name type="scientific">Nonomuraea angiospora</name>
    <dbReference type="NCBI Taxonomy" id="46172"/>
    <lineage>
        <taxon>Bacteria</taxon>
        <taxon>Bacillati</taxon>
        <taxon>Actinomycetota</taxon>
        <taxon>Actinomycetes</taxon>
        <taxon>Streptosporangiales</taxon>
        <taxon>Streptosporangiaceae</taxon>
        <taxon>Nonomuraea</taxon>
    </lineage>
</organism>
<name>A0ABR9LUW2_9ACTN</name>
<accession>A0ABR9LUW2</accession>
<evidence type="ECO:0000259" key="2">
    <source>
        <dbReference type="Pfam" id="PF01345"/>
    </source>
</evidence>
<protein>
    <submittedName>
        <fullName evidence="3">Repeat protein (TIGR01451 family)</fullName>
    </submittedName>
</protein>
<dbReference type="NCBIfam" id="TIGR01451">
    <property type="entry name" value="B_ant_repeat"/>
    <property type="match status" value="1"/>
</dbReference>
<feature type="domain" description="DUF11" evidence="2">
    <location>
        <begin position="635"/>
        <end position="739"/>
    </location>
</feature>
<dbReference type="SUPFAM" id="SSF55486">
    <property type="entry name" value="Metalloproteases ('zincins'), catalytic domain"/>
    <property type="match status" value="1"/>
</dbReference>
<dbReference type="RefSeq" id="WP_192785365.1">
    <property type="nucleotide sequence ID" value="NZ_JADBEK010000001.1"/>
</dbReference>
<keyword evidence="1" id="KW-0732">Signal</keyword>
<evidence type="ECO:0000256" key="1">
    <source>
        <dbReference type="SAM" id="SignalP"/>
    </source>
</evidence>
<dbReference type="Proteomes" id="UP000633509">
    <property type="component" value="Unassembled WGS sequence"/>
</dbReference>
<dbReference type="PANTHER" id="PTHR34819">
    <property type="entry name" value="LARGE CYSTEINE-RICH PERIPLASMIC PROTEIN OMCB"/>
    <property type="match status" value="1"/>
</dbReference>
<sequence>MRLLTVLFLMALSLVVVVDTPAAQASTGVTLRLTINKIHQIESPDNGTGNYFPEIRIGNGDLQRRSAVEDDDFDPSVFDPPWIFTQDVQVPDDTTKVPILIRLWDEDGGLNGGDDKLDISPQNQDDDLELQYDIGTDTWTDPGDLLTPGQTYVEGDGDPNFPNAHDGKRAGIGFKIERTSGPLPDIDGDGIPDVIERFGIRNPDDSMKFDLKQLGANPCRKTVIVWIDWMTGDAQHTHKPKDAALQELRRAFEDGPVKATQPCPYGGVPLDDGVDFIPMVGTGIPEQAVMTETDAAFANARTADLPKELAPYAHYTIFAHDLFAGSMVSGRCCDPGRGNRDFIVTLGEWRTWCVDGGPNGKVDSAVVGDDFPKDNLIGVGPDHVCNSKVKKGSDDIQLMKVGSGPDVVFSGTARDQAGTLMHELGHALGLAHGGDTRTNYKPNYLSIMNYAYEPAGIPTGVDPAPRRLDYSRGKMPRLDRDHLDESKAIGPGDDYARWKIPSKPEQYGPVDPAVDWLDWNVNGTEDPPTIAADINSEDDVCVLAGTNNTIDSTRMNDDIQFNDAIIQGPDNKCQSTPLVGSDDKGRDPILTDYDDWGHLKLDVSKPGAGVDSGREIDFVTAARIEAGFQDFYTPDLATTKTVDKESAEPGDTLTYTVKVDNVGKGGAESVKLTDTLPDGTAVTRDLPDLAAGASRSETFTYAIPCATDDAATVTNSATVVGKNVAGGAEEDTSDNTGKASTAVKAPKLTLAASATPTAGAAEAVTTTLTVKNTGGASATGAKLTYKLPPEVYYSAALDKGAGPKPGAVDNGTLTWNLGTLAAGSTTTVAFTSRSSLLVVGGTVLTGQSQVSYGNANGCTYTPATATSASTVTETAPSRDPRPQGIWLAFPSMRTDELLARVQATDTRFDGIDGSAPDGRLSQQEVAAAFTLPLLPPRNLRAELLTTYFNLGSRRINAATAVRTITIERLHLHTVGEAAKHAQRTLADPGLIGVTDAMVALVEINTGVAERY</sequence>
<feature type="domain" description="DUF11" evidence="2">
    <location>
        <begin position="756"/>
        <end position="834"/>
    </location>
</feature>
<dbReference type="InterPro" id="IPR001434">
    <property type="entry name" value="OmcB-like_DUF11"/>
</dbReference>
<proteinExistence type="predicted"/>
<gene>
    <name evidence="3" type="ORF">H4W80_002697</name>
</gene>
<dbReference type="InterPro" id="IPR047589">
    <property type="entry name" value="DUF11_rpt"/>
</dbReference>
<dbReference type="Pfam" id="PF01345">
    <property type="entry name" value="DUF11"/>
    <property type="match status" value="2"/>
</dbReference>
<comment type="caution">
    <text evidence="3">The sequence shown here is derived from an EMBL/GenBank/DDBJ whole genome shotgun (WGS) entry which is preliminary data.</text>
</comment>
<dbReference type="Gene3D" id="2.60.40.10">
    <property type="entry name" value="Immunoglobulins"/>
    <property type="match status" value="1"/>
</dbReference>